<dbReference type="SMART" id="SM00862">
    <property type="entry name" value="Trans_reg_C"/>
    <property type="match status" value="1"/>
</dbReference>
<feature type="modified residue" description="4-aspartylphosphate" evidence="6">
    <location>
        <position position="51"/>
    </location>
</feature>
<dbReference type="GO" id="GO:0000976">
    <property type="term" value="F:transcription cis-regulatory region binding"/>
    <property type="evidence" value="ECO:0007669"/>
    <property type="project" value="TreeGrafter"/>
</dbReference>
<dbReference type="Gene3D" id="3.40.50.2300">
    <property type="match status" value="1"/>
</dbReference>
<dbReference type="FunFam" id="1.10.10.10:FF:000005">
    <property type="entry name" value="Two-component system response regulator"/>
    <property type="match status" value="1"/>
</dbReference>
<feature type="domain" description="OmpR/PhoB-type" evidence="9">
    <location>
        <begin position="126"/>
        <end position="224"/>
    </location>
</feature>
<dbReference type="InterPro" id="IPR039420">
    <property type="entry name" value="WalR-like"/>
</dbReference>
<dbReference type="SUPFAM" id="SSF52172">
    <property type="entry name" value="CheY-like"/>
    <property type="match status" value="1"/>
</dbReference>
<evidence type="ECO:0000313" key="10">
    <source>
        <dbReference type="EMBL" id="KAB7730035.1"/>
    </source>
</evidence>
<keyword evidence="1 6" id="KW-0597">Phosphoprotein</keyword>
<dbReference type="CDD" id="cd00383">
    <property type="entry name" value="trans_reg_C"/>
    <property type="match status" value="1"/>
</dbReference>
<keyword evidence="3" id="KW-0805">Transcription regulation</keyword>
<dbReference type="Proteomes" id="UP000488299">
    <property type="component" value="Unassembled WGS sequence"/>
</dbReference>
<dbReference type="PROSITE" id="PS50110">
    <property type="entry name" value="RESPONSE_REGULATORY"/>
    <property type="match status" value="1"/>
</dbReference>
<dbReference type="FunFam" id="3.40.50.2300:FF:000002">
    <property type="entry name" value="DNA-binding response regulator PhoP"/>
    <property type="match status" value="1"/>
</dbReference>
<dbReference type="Gene3D" id="1.10.10.10">
    <property type="entry name" value="Winged helix-like DNA-binding domain superfamily/Winged helix DNA-binding domain"/>
    <property type="match status" value="1"/>
</dbReference>
<dbReference type="InterPro" id="IPR001867">
    <property type="entry name" value="OmpR/PhoB-type_DNA-bd"/>
</dbReference>
<dbReference type="GO" id="GO:0005829">
    <property type="term" value="C:cytosol"/>
    <property type="evidence" value="ECO:0007669"/>
    <property type="project" value="TreeGrafter"/>
</dbReference>
<evidence type="ECO:0000256" key="7">
    <source>
        <dbReference type="PROSITE-ProRule" id="PRU01091"/>
    </source>
</evidence>
<dbReference type="InterPro" id="IPR001789">
    <property type="entry name" value="Sig_transdc_resp-reg_receiver"/>
</dbReference>
<dbReference type="RefSeq" id="WP_152124651.1">
    <property type="nucleotide sequence ID" value="NZ_WELI01000005.1"/>
</dbReference>
<organism evidence="10 11">
    <name type="scientific">Rudanella paleaurantiibacter</name>
    <dbReference type="NCBI Taxonomy" id="2614655"/>
    <lineage>
        <taxon>Bacteria</taxon>
        <taxon>Pseudomonadati</taxon>
        <taxon>Bacteroidota</taxon>
        <taxon>Cytophagia</taxon>
        <taxon>Cytophagales</taxon>
        <taxon>Cytophagaceae</taxon>
        <taxon>Rudanella</taxon>
    </lineage>
</organism>
<dbReference type="CDD" id="cd19935">
    <property type="entry name" value="REC_OmpR_CusR-like"/>
    <property type="match status" value="1"/>
</dbReference>
<name>A0A7J5TY97_9BACT</name>
<dbReference type="Gene3D" id="6.10.250.690">
    <property type="match status" value="1"/>
</dbReference>
<keyword evidence="11" id="KW-1185">Reference proteome</keyword>
<evidence type="ECO:0000313" key="11">
    <source>
        <dbReference type="Proteomes" id="UP000488299"/>
    </source>
</evidence>
<evidence type="ECO:0000256" key="6">
    <source>
        <dbReference type="PROSITE-ProRule" id="PRU00169"/>
    </source>
</evidence>
<dbReference type="Pfam" id="PF00072">
    <property type="entry name" value="Response_reg"/>
    <property type="match status" value="1"/>
</dbReference>
<sequence length="224" mass="25100">MRILLVEDEPKLARFVRKGLVEQSFQVDVATDGLAGHELARSNPYDVLVIDVNLPKLNGIELIRRLRAESNNTPVLVLTALDRTDDKVSGFEAGADDYLVKPFVFRELLARLRSLHRRGTNSGSSNPLIRVGDLELDVTHKTVSRAGTPISLTSREFQMLQYLMEHTGQVVSKFDIAEHVLNQKAESSTNAVEVYINLLRRKIDKTFPSPLIHTVVGMGYVLRP</sequence>
<dbReference type="InterPro" id="IPR036388">
    <property type="entry name" value="WH-like_DNA-bd_sf"/>
</dbReference>
<gene>
    <name evidence="10" type="ORF">F5984_12680</name>
</gene>
<proteinExistence type="predicted"/>
<accession>A0A7J5TY97</accession>
<protein>
    <submittedName>
        <fullName evidence="10">Response regulator</fullName>
    </submittedName>
</protein>
<evidence type="ECO:0000256" key="1">
    <source>
        <dbReference type="ARBA" id="ARBA00022553"/>
    </source>
</evidence>
<feature type="DNA-binding region" description="OmpR/PhoB-type" evidence="7">
    <location>
        <begin position="126"/>
        <end position="224"/>
    </location>
</feature>
<dbReference type="GO" id="GO:0006355">
    <property type="term" value="P:regulation of DNA-templated transcription"/>
    <property type="evidence" value="ECO:0007669"/>
    <property type="project" value="InterPro"/>
</dbReference>
<dbReference type="PANTHER" id="PTHR48111">
    <property type="entry name" value="REGULATOR OF RPOS"/>
    <property type="match status" value="1"/>
</dbReference>
<dbReference type="SMART" id="SM00448">
    <property type="entry name" value="REC"/>
    <property type="match status" value="1"/>
</dbReference>
<dbReference type="PANTHER" id="PTHR48111:SF22">
    <property type="entry name" value="REGULATOR OF RPOS"/>
    <property type="match status" value="1"/>
</dbReference>
<evidence type="ECO:0000259" key="8">
    <source>
        <dbReference type="PROSITE" id="PS50110"/>
    </source>
</evidence>
<evidence type="ECO:0000259" key="9">
    <source>
        <dbReference type="PROSITE" id="PS51755"/>
    </source>
</evidence>
<reference evidence="10 11" key="1">
    <citation type="submission" date="2019-10" db="EMBL/GenBank/DDBJ databases">
        <title>Rudanella paleaurantiibacter sp. nov., isolated from sludge.</title>
        <authorList>
            <person name="Xu S.Q."/>
        </authorList>
    </citation>
    <scope>NUCLEOTIDE SEQUENCE [LARGE SCALE GENOMIC DNA]</scope>
    <source>
        <strain evidence="10 11">HX-22-17</strain>
    </source>
</reference>
<dbReference type="AlphaFoldDB" id="A0A7J5TY97"/>
<feature type="domain" description="Response regulatory" evidence="8">
    <location>
        <begin position="2"/>
        <end position="116"/>
    </location>
</feature>
<keyword evidence="2" id="KW-0902">Two-component regulatory system</keyword>
<dbReference type="InterPro" id="IPR011006">
    <property type="entry name" value="CheY-like_superfamily"/>
</dbReference>
<dbReference type="GO" id="GO:0000156">
    <property type="term" value="F:phosphorelay response regulator activity"/>
    <property type="evidence" value="ECO:0007669"/>
    <property type="project" value="TreeGrafter"/>
</dbReference>
<evidence type="ECO:0000256" key="5">
    <source>
        <dbReference type="ARBA" id="ARBA00023163"/>
    </source>
</evidence>
<keyword evidence="5" id="KW-0804">Transcription</keyword>
<evidence type="ECO:0000256" key="3">
    <source>
        <dbReference type="ARBA" id="ARBA00023015"/>
    </source>
</evidence>
<dbReference type="PROSITE" id="PS51755">
    <property type="entry name" value="OMPR_PHOB"/>
    <property type="match status" value="1"/>
</dbReference>
<comment type="caution">
    <text evidence="10">The sequence shown here is derived from an EMBL/GenBank/DDBJ whole genome shotgun (WGS) entry which is preliminary data.</text>
</comment>
<evidence type="ECO:0000256" key="4">
    <source>
        <dbReference type="ARBA" id="ARBA00023125"/>
    </source>
</evidence>
<keyword evidence="4 7" id="KW-0238">DNA-binding</keyword>
<dbReference type="Pfam" id="PF00486">
    <property type="entry name" value="Trans_reg_C"/>
    <property type="match status" value="1"/>
</dbReference>
<dbReference type="GO" id="GO:0032993">
    <property type="term" value="C:protein-DNA complex"/>
    <property type="evidence" value="ECO:0007669"/>
    <property type="project" value="TreeGrafter"/>
</dbReference>
<dbReference type="EMBL" id="WELI01000005">
    <property type="protein sequence ID" value="KAB7730035.1"/>
    <property type="molecule type" value="Genomic_DNA"/>
</dbReference>
<evidence type="ECO:0000256" key="2">
    <source>
        <dbReference type="ARBA" id="ARBA00023012"/>
    </source>
</evidence>